<dbReference type="InterPro" id="IPR052984">
    <property type="entry name" value="UPF0421"/>
</dbReference>
<evidence type="ECO:0000256" key="1">
    <source>
        <dbReference type="ARBA" id="ARBA00004651"/>
    </source>
</evidence>
<dbReference type="InterPro" id="IPR038323">
    <property type="entry name" value="ArAE_1_C_sf"/>
</dbReference>
<evidence type="ECO:0000313" key="8">
    <source>
        <dbReference type="EMBL" id="HIZ64469.1"/>
    </source>
</evidence>
<evidence type="ECO:0000259" key="7">
    <source>
        <dbReference type="Pfam" id="PF11728"/>
    </source>
</evidence>
<evidence type="ECO:0000256" key="6">
    <source>
        <dbReference type="SAM" id="Phobius"/>
    </source>
</evidence>
<feature type="transmembrane region" description="Helical" evidence="6">
    <location>
        <begin position="123"/>
        <end position="148"/>
    </location>
</feature>
<sequence length="346" mass="40406">MGHRKRKAVKIVLVSVKIGIGASLAIYIAEQLHLQFHASAGIIALLSILTTKWGTLKLSLLRLATFVLSAAACWLIFQFIQGDWIGFGIFLFFLIGSCEWLDLRSTVSVNAVIATHFLTTQNFSLGFVINEFLLVVIGVTIAFLLNLFQGNASHRKAIIENMRYTEQQLQEILEKLARYLSGETLEGSVWEEIIVLEKKLKTFTEEAYEYQNNTWHFHPAYYIDYFEMRTKQYNVLHNLHYEIKKIRTMPRQAAVVADYIRYVKGYVTEMNKPEAQIERLHQTVEDMKKEDLPGTWEEFEGKAKMYHIMMDLEEFLIFKKRFVEALNEKQLRIYWKADHREDCREG</sequence>
<evidence type="ECO:0000256" key="3">
    <source>
        <dbReference type="ARBA" id="ARBA00022692"/>
    </source>
</evidence>
<comment type="subcellular location">
    <subcellularLocation>
        <location evidence="1">Cell membrane</location>
        <topology evidence="1">Multi-pass membrane protein</topology>
    </subcellularLocation>
</comment>
<dbReference type="GO" id="GO:0005886">
    <property type="term" value="C:plasma membrane"/>
    <property type="evidence" value="ECO:0007669"/>
    <property type="project" value="UniProtKB-SubCell"/>
</dbReference>
<keyword evidence="5 6" id="KW-0472">Membrane</keyword>
<name>A0A9D2FNK7_9FIRM</name>
<accession>A0A9D2FNK7</accession>
<reference evidence="8" key="1">
    <citation type="journal article" date="2021" name="PeerJ">
        <title>Extensive microbial diversity within the chicken gut microbiome revealed by metagenomics and culture.</title>
        <authorList>
            <person name="Gilroy R."/>
            <person name="Ravi A."/>
            <person name="Getino M."/>
            <person name="Pursley I."/>
            <person name="Horton D.L."/>
            <person name="Alikhan N.F."/>
            <person name="Baker D."/>
            <person name="Gharbi K."/>
            <person name="Hall N."/>
            <person name="Watson M."/>
            <person name="Adriaenssens E.M."/>
            <person name="Foster-Nyarko E."/>
            <person name="Jarju S."/>
            <person name="Secka A."/>
            <person name="Antonio M."/>
            <person name="Oren A."/>
            <person name="Chaudhuri R.R."/>
            <person name="La Ragione R."/>
            <person name="Hildebrand F."/>
            <person name="Pallen M.J."/>
        </authorList>
    </citation>
    <scope>NUCLEOTIDE SEQUENCE</scope>
    <source>
        <strain evidence="8">1068</strain>
    </source>
</reference>
<feature type="transmembrane region" description="Helical" evidence="6">
    <location>
        <begin position="60"/>
        <end position="78"/>
    </location>
</feature>
<evidence type="ECO:0000256" key="4">
    <source>
        <dbReference type="ARBA" id="ARBA00022989"/>
    </source>
</evidence>
<feature type="transmembrane region" description="Helical" evidence="6">
    <location>
        <begin position="12"/>
        <end position="29"/>
    </location>
</feature>
<protein>
    <recommendedName>
        <fullName evidence="7">Putative aromatic acid exporter C-terminal domain-containing protein</fullName>
    </recommendedName>
</protein>
<gene>
    <name evidence="8" type="ORF">H9809_00960</name>
</gene>
<dbReference type="Proteomes" id="UP000824056">
    <property type="component" value="Unassembled WGS sequence"/>
</dbReference>
<dbReference type="AlphaFoldDB" id="A0A9D2FNK7"/>
<reference evidence="8" key="2">
    <citation type="submission" date="2021-04" db="EMBL/GenBank/DDBJ databases">
        <authorList>
            <person name="Gilroy R."/>
        </authorList>
    </citation>
    <scope>NUCLEOTIDE SEQUENCE</scope>
    <source>
        <strain evidence="8">1068</strain>
    </source>
</reference>
<dbReference type="PANTHER" id="PTHR40064">
    <property type="entry name" value="MEMBRANE PROTEIN-RELATED"/>
    <property type="match status" value="1"/>
</dbReference>
<evidence type="ECO:0000256" key="2">
    <source>
        <dbReference type="ARBA" id="ARBA00022475"/>
    </source>
</evidence>
<keyword evidence="2" id="KW-1003">Cell membrane</keyword>
<dbReference type="EMBL" id="DXBG01000024">
    <property type="protein sequence ID" value="HIZ64469.1"/>
    <property type="molecule type" value="Genomic_DNA"/>
</dbReference>
<evidence type="ECO:0000313" key="9">
    <source>
        <dbReference type="Proteomes" id="UP000824056"/>
    </source>
</evidence>
<dbReference type="Pfam" id="PF06081">
    <property type="entry name" value="ArAE_1"/>
    <property type="match status" value="1"/>
</dbReference>
<feature type="transmembrane region" description="Helical" evidence="6">
    <location>
        <begin position="35"/>
        <end position="53"/>
    </location>
</feature>
<proteinExistence type="predicted"/>
<dbReference type="Gene3D" id="1.20.120.940">
    <property type="entry name" value="Putative aromatic acid exporter, C-terminal domain"/>
    <property type="match status" value="1"/>
</dbReference>
<evidence type="ECO:0000256" key="5">
    <source>
        <dbReference type="ARBA" id="ARBA00023136"/>
    </source>
</evidence>
<dbReference type="PANTHER" id="PTHR40064:SF1">
    <property type="entry name" value="MEMBRANE PROTEIN"/>
    <property type="match status" value="1"/>
</dbReference>
<keyword evidence="3 6" id="KW-0812">Transmembrane</keyword>
<comment type="caution">
    <text evidence="8">The sequence shown here is derived from an EMBL/GenBank/DDBJ whole genome shotgun (WGS) entry which is preliminary data.</text>
</comment>
<dbReference type="InterPro" id="IPR010343">
    <property type="entry name" value="ArAE_1"/>
</dbReference>
<keyword evidence="4 6" id="KW-1133">Transmembrane helix</keyword>
<feature type="domain" description="Putative aromatic acid exporter C-terminal" evidence="7">
    <location>
        <begin position="157"/>
        <end position="320"/>
    </location>
</feature>
<dbReference type="InterPro" id="IPR021062">
    <property type="entry name" value="ArAE_1_C"/>
</dbReference>
<feature type="transmembrane region" description="Helical" evidence="6">
    <location>
        <begin position="84"/>
        <end position="103"/>
    </location>
</feature>
<dbReference type="Pfam" id="PF11728">
    <property type="entry name" value="ArAE_1_C"/>
    <property type="match status" value="1"/>
</dbReference>
<organism evidence="8 9">
    <name type="scientific">Candidatus Blautia pullicola</name>
    <dbReference type="NCBI Taxonomy" id="2838498"/>
    <lineage>
        <taxon>Bacteria</taxon>
        <taxon>Bacillati</taxon>
        <taxon>Bacillota</taxon>
        <taxon>Clostridia</taxon>
        <taxon>Lachnospirales</taxon>
        <taxon>Lachnospiraceae</taxon>
        <taxon>Blautia</taxon>
    </lineage>
</organism>